<accession>A0A2Z5G0I0</accession>
<feature type="transmembrane region" description="Helical" evidence="1">
    <location>
        <begin position="51"/>
        <end position="71"/>
    </location>
</feature>
<dbReference type="Proteomes" id="UP000253606">
    <property type="component" value="Chromosome"/>
</dbReference>
<feature type="transmembrane region" description="Helical" evidence="1">
    <location>
        <begin position="20"/>
        <end position="39"/>
    </location>
</feature>
<feature type="transmembrane region" description="Helical" evidence="1">
    <location>
        <begin position="97"/>
        <end position="114"/>
    </location>
</feature>
<dbReference type="KEGG" id="abas:ACPOL_3372"/>
<dbReference type="EMBL" id="CP030840">
    <property type="protein sequence ID" value="AXC12661.1"/>
    <property type="molecule type" value="Genomic_DNA"/>
</dbReference>
<evidence type="ECO:0000256" key="1">
    <source>
        <dbReference type="SAM" id="Phobius"/>
    </source>
</evidence>
<evidence type="ECO:0000313" key="2">
    <source>
        <dbReference type="EMBL" id="AXC12661.1"/>
    </source>
</evidence>
<gene>
    <name evidence="2" type="ORF">ACPOL_3372</name>
</gene>
<organism evidence="2 3">
    <name type="scientific">Acidisarcina polymorpha</name>
    <dbReference type="NCBI Taxonomy" id="2211140"/>
    <lineage>
        <taxon>Bacteria</taxon>
        <taxon>Pseudomonadati</taxon>
        <taxon>Acidobacteriota</taxon>
        <taxon>Terriglobia</taxon>
        <taxon>Terriglobales</taxon>
        <taxon>Acidobacteriaceae</taxon>
        <taxon>Acidisarcina</taxon>
    </lineage>
</organism>
<reference evidence="2 3" key="1">
    <citation type="journal article" date="2018" name="Front. Microbiol.">
        <title>Hydrolytic Capabilities as a Key to Environmental Success: Chitinolytic and Cellulolytic Acidobacteria From Acidic Sub-arctic Soils and Boreal Peatlands.</title>
        <authorList>
            <person name="Belova S.E."/>
            <person name="Ravin N.V."/>
            <person name="Pankratov T.A."/>
            <person name="Rakitin A.L."/>
            <person name="Ivanova A.A."/>
            <person name="Beletsky A.V."/>
            <person name="Mardanov A.V."/>
            <person name="Sinninghe Damste J.S."/>
            <person name="Dedysh S.N."/>
        </authorList>
    </citation>
    <scope>NUCLEOTIDE SEQUENCE [LARGE SCALE GENOMIC DNA]</scope>
    <source>
        <strain evidence="2 3">SBC82</strain>
    </source>
</reference>
<dbReference type="RefSeq" id="WP_114207810.1">
    <property type="nucleotide sequence ID" value="NZ_CP030840.1"/>
</dbReference>
<proteinExistence type="predicted"/>
<evidence type="ECO:0000313" key="3">
    <source>
        <dbReference type="Proteomes" id="UP000253606"/>
    </source>
</evidence>
<keyword evidence="3" id="KW-1185">Reference proteome</keyword>
<dbReference type="AlphaFoldDB" id="A0A2Z5G0I0"/>
<protein>
    <submittedName>
        <fullName evidence="2">Uncharacterized protein</fullName>
    </submittedName>
</protein>
<keyword evidence="1" id="KW-0472">Membrane</keyword>
<name>A0A2Z5G0I0_9BACT</name>
<sequence length="117" mass="12978">MNLTLEHRLFGKWYFAANPLHSVSFWVITAFAGILVPVAAARAYPAGPGHLFARTFTIGIALGIWLMHTLFLRKMRELRTGERDPLAEGLLVKATDYASRVVVVALMAIVVITLNSR</sequence>
<keyword evidence="1" id="KW-0812">Transmembrane</keyword>
<keyword evidence="1" id="KW-1133">Transmembrane helix</keyword>